<evidence type="ECO:0000313" key="7">
    <source>
        <dbReference type="Proteomes" id="UP000834106"/>
    </source>
</evidence>
<evidence type="ECO:0000313" key="6">
    <source>
        <dbReference type="EMBL" id="CAI9779512.1"/>
    </source>
</evidence>
<protein>
    <recommendedName>
        <fullName evidence="5">EF-hand domain-containing protein</fullName>
    </recommendedName>
</protein>
<name>A0AAD2A6L3_9LAMI</name>
<feature type="domain" description="EF-hand" evidence="5">
    <location>
        <begin position="59"/>
        <end position="94"/>
    </location>
</feature>
<dbReference type="PROSITE" id="PS00018">
    <property type="entry name" value="EF_HAND_1"/>
    <property type="match status" value="2"/>
</dbReference>
<feature type="region of interest" description="Disordered" evidence="4">
    <location>
        <begin position="14"/>
        <end position="53"/>
    </location>
</feature>
<dbReference type="Gene3D" id="1.10.238.10">
    <property type="entry name" value="EF-hand"/>
    <property type="match status" value="2"/>
</dbReference>
<dbReference type="CDD" id="cd00051">
    <property type="entry name" value="EFh"/>
    <property type="match status" value="3"/>
</dbReference>
<evidence type="ECO:0000259" key="5">
    <source>
        <dbReference type="PROSITE" id="PS50222"/>
    </source>
</evidence>
<dbReference type="AlphaFoldDB" id="A0AAD2A6L3"/>
<dbReference type="PANTHER" id="PTHR10891">
    <property type="entry name" value="EF-HAND CALCIUM-BINDING DOMAIN CONTAINING PROTEIN"/>
    <property type="match status" value="1"/>
</dbReference>
<reference evidence="6" key="1">
    <citation type="submission" date="2023-05" db="EMBL/GenBank/DDBJ databases">
        <authorList>
            <person name="Huff M."/>
        </authorList>
    </citation>
    <scope>NUCLEOTIDE SEQUENCE</scope>
</reference>
<evidence type="ECO:0000256" key="3">
    <source>
        <dbReference type="ARBA" id="ARBA00022837"/>
    </source>
</evidence>
<sequence length="398" mass="44287">MKFIKYVPKKLFRRKKSRPVPGSESDPASFSSSDDSQTGFSKPTNGSTTPTSVLPAEELSEFELKQAFELIDRDGDGKIKKEELEALLIHVGAEPPSQEELRLMLSEVDVDGDGCISLGDFYAIGSAFGPPACDAEMKETFNFFDSDHDGKITADELFNVFRTIGDRRCTLEDCRRMIKGVDKNRPLRGLHSHHRPRVYYNAMFYGKVLFIQSIAMASCSKPKCPKTAVANSPLTSQPPPPPSCINLQLRSHSQLQITEQQKTPSQPLVGKRGVQKYWFSLSDNRLTILAERAFIIHQTWFPVSLELKDTEVRAYRTDPVQTPKVSFKKPIGSVSVSGHMFVGCPMPCGVQITKGYKGFQKEVQKCLIDVHNLKGCLRESGIGAMLNQLSSTVVCETT</sequence>
<dbReference type="PROSITE" id="PS50222">
    <property type="entry name" value="EF_HAND_2"/>
    <property type="match status" value="3"/>
</dbReference>
<gene>
    <name evidence="6" type="ORF">FPE_LOCUS26942</name>
</gene>
<proteinExistence type="predicted"/>
<dbReference type="InterPro" id="IPR018247">
    <property type="entry name" value="EF_Hand_1_Ca_BS"/>
</dbReference>
<dbReference type="EMBL" id="OU503052">
    <property type="protein sequence ID" value="CAI9779512.1"/>
    <property type="molecule type" value="Genomic_DNA"/>
</dbReference>
<dbReference type="SUPFAM" id="SSF47473">
    <property type="entry name" value="EF-hand"/>
    <property type="match status" value="1"/>
</dbReference>
<dbReference type="Pfam" id="PF13405">
    <property type="entry name" value="EF-hand_6"/>
    <property type="match status" value="1"/>
</dbReference>
<dbReference type="Pfam" id="PF13499">
    <property type="entry name" value="EF-hand_7"/>
    <property type="match status" value="1"/>
</dbReference>
<dbReference type="InterPro" id="IPR039647">
    <property type="entry name" value="EF_hand_pair_protein_CML-like"/>
</dbReference>
<feature type="compositionally biased region" description="Polar residues" evidence="4">
    <location>
        <begin position="37"/>
        <end position="52"/>
    </location>
</feature>
<dbReference type="GO" id="GO:0005509">
    <property type="term" value="F:calcium ion binding"/>
    <property type="evidence" value="ECO:0007669"/>
    <property type="project" value="InterPro"/>
</dbReference>
<organism evidence="6 7">
    <name type="scientific">Fraxinus pennsylvanica</name>
    <dbReference type="NCBI Taxonomy" id="56036"/>
    <lineage>
        <taxon>Eukaryota</taxon>
        <taxon>Viridiplantae</taxon>
        <taxon>Streptophyta</taxon>
        <taxon>Embryophyta</taxon>
        <taxon>Tracheophyta</taxon>
        <taxon>Spermatophyta</taxon>
        <taxon>Magnoliopsida</taxon>
        <taxon>eudicotyledons</taxon>
        <taxon>Gunneridae</taxon>
        <taxon>Pentapetalae</taxon>
        <taxon>asterids</taxon>
        <taxon>lamiids</taxon>
        <taxon>Lamiales</taxon>
        <taxon>Oleaceae</taxon>
        <taxon>Oleeae</taxon>
        <taxon>Fraxinus</taxon>
    </lineage>
</organism>
<dbReference type="FunFam" id="1.10.238.10:FF:000001">
    <property type="entry name" value="Calmodulin 1"/>
    <property type="match status" value="1"/>
</dbReference>
<accession>A0AAD2A6L3</accession>
<keyword evidence="7" id="KW-1185">Reference proteome</keyword>
<keyword evidence="1" id="KW-0479">Metal-binding</keyword>
<feature type="domain" description="EF-hand" evidence="5">
    <location>
        <begin position="132"/>
        <end position="167"/>
    </location>
</feature>
<keyword evidence="3" id="KW-0106">Calcium</keyword>
<evidence type="ECO:0000256" key="4">
    <source>
        <dbReference type="SAM" id="MobiDB-lite"/>
    </source>
</evidence>
<dbReference type="Proteomes" id="UP000834106">
    <property type="component" value="Chromosome 17"/>
</dbReference>
<dbReference type="InterPro" id="IPR002048">
    <property type="entry name" value="EF_hand_dom"/>
</dbReference>
<keyword evidence="2" id="KW-0677">Repeat</keyword>
<evidence type="ECO:0000256" key="1">
    <source>
        <dbReference type="ARBA" id="ARBA00022723"/>
    </source>
</evidence>
<dbReference type="InterPro" id="IPR011992">
    <property type="entry name" value="EF-hand-dom_pair"/>
</dbReference>
<dbReference type="SMART" id="SM00054">
    <property type="entry name" value="EFh"/>
    <property type="match status" value="3"/>
</dbReference>
<feature type="domain" description="EF-hand" evidence="5">
    <location>
        <begin position="96"/>
        <end position="131"/>
    </location>
</feature>
<evidence type="ECO:0000256" key="2">
    <source>
        <dbReference type="ARBA" id="ARBA00022737"/>
    </source>
</evidence>
<feature type="compositionally biased region" description="Low complexity" evidence="4">
    <location>
        <begin position="23"/>
        <end position="36"/>
    </location>
</feature>